<evidence type="ECO:0000256" key="1">
    <source>
        <dbReference type="ARBA" id="ARBA00004496"/>
    </source>
</evidence>
<protein>
    <submittedName>
        <fullName evidence="4">Uncharacterized protein</fullName>
    </submittedName>
</protein>
<dbReference type="Proteomes" id="UP001208570">
    <property type="component" value="Unassembled WGS sequence"/>
</dbReference>
<accession>A0AAD9JZP7</accession>
<keyword evidence="5" id="KW-1185">Reference proteome</keyword>
<comment type="similarity">
    <text evidence="2">Belongs to the DDIT4 family.</text>
</comment>
<organism evidence="4 5">
    <name type="scientific">Paralvinella palmiformis</name>
    <dbReference type="NCBI Taxonomy" id="53620"/>
    <lineage>
        <taxon>Eukaryota</taxon>
        <taxon>Metazoa</taxon>
        <taxon>Spiralia</taxon>
        <taxon>Lophotrochozoa</taxon>
        <taxon>Annelida</taxon>
        <taxon>Polychaeta</taxon>
        <taxon>Sedentaria</taxon>
        <taxon>Canalipalpata</taxon>
        <taxon>Terebellida</taxon>
        <taxon>Terebelliformia</taxon>
        <taxon>Alvinellidae</taxon>
        <taxon>Paralvinella</taxon>
    </lineage>
</organism>
<comment type="subcellular location">
    <subcellularLocation>
        <location evidence="1">Cytoplasm</location>
    </subcellularLocation>
</comment>
<gene>
    <name evidence="4" type="ORF">LSH36_120g04022</name>
</gene>
<dbReference type="PANTHER" id="PTHR12478:SF16">
    <property type="entry name" value="PROTEIN CHARYBDE-RELATED"/>
    <property type="match status" value="1"/>
</dbReference>
<dbReference type="GO" id="GO:0009968">
    <property type="term" value="P:negative regulation of signal transduction"/>
    <property type="evidence" value="ECO:0007669"/>
    <property type="project" value="InterPro"/>
</dbReference>
<dbReference type="GO" id="GO:0032006">
    <property type="term" value="P:regulation of TOR signaling"/>
    <property type="evidence" value="ECO:0007669"/>
    <property type="project" value="TreeGrafter"/>
</dbReference>
<proteinExistence type="inferred from homology"/>
<dbReference type="InterPro" id="IPR012918">
    <property type="entry name" value="RTP801-like"/>
</dbReference>
<dbReference type="Gene3D" id="3.90.470.40">
    <property type="entry name" value="RTP801-like"/>
    <property type="match status" value="1"/>
</dbReference>
<dbReference type="InterPro" id="IPR038281">
    <property type="entry name" value="RTP801-like_C_sf"/>
</dbReference>
<evidence type="ECO:0000256" key="3">
    <source>
        <dbReference type="ARBA" id="ARBA00022490"/>
    </source>
</evidence>
<sequence length="234" mass="26640">MLMHGDFHNMTMSEPGKCSPGTARKLRETLNNLFFRSAKTATNNNNLNSVIETDYLNDISEAEQEHLRRKGIYTTGDNLPFSLSDAGYFNIIDEVIEEEQWQSIASLLREKLRTETAKLHLDLFLPSNLLERISKDIVRMSVSEPCGLRGCSLHINLKQKNASEASDIGVVECDWNTVSTFELHLTLIEDKKRWYSLKDLIAPVLPGCLNESHALEVFISPGFKLVKRKLYRPN</sequence>
<name>A0AAD9JZP7_9ANNE</name>
<dbReference type="EMBL" id="JAODUP010000120">
    <property type="protein sequence ID" value="KAK2161175.1"/>
    <property type="molecule type" value="Genomic_DNA"/>
</dbReference>
<evidence type="ECO:0000313" key="4">
    <source>
        <dbReference type="EMBL" id="KAK2161175.1"/>
    </source>
</evidence>
<comment type="caution">
    <text evidence="4">The sequence shown here is derived from an EMBL/GenBank/DDBJ whole genome shotgun (WGS) entry which is preliminary data.</text>
</comment>
<dbReference type="PANTHER" id="PTHR12478">
    <property type="entry name" value="DNA-DAMAGE-INDUCIBLE TRANSCRIPT 4 PROTEIN DDIT4"/>
    <property type="match status" value="1"/>
</dbReference>
<dbReference type="GO" id="GO:0006915">
    <property type="term" value="P:apoptotic process"/>
    <property type="evidence" value="ECO:0007669"/>
    <property type="project" value="TreeGrafter"/>
</dbReference>
<keyword evidence="3" id="KW-0963">Cytoplasm</keyword>
<evidence type="ECO:0000256" key="2">
    <source>
        <dbReference type="ARBA" id="ARBA00010670"/>
    </source>
</evidence>
<evidence type="ECO:0000313" key="5">
    <source>
        <dbReference type="Proteomes" id="UP001208570"/>
    </source>
</evidence>
<reference evidence="4" key="1">
    <citation type="journal article" date="2023" name="Mol. Biol. Evol.">
        <title>Third-Generation Sequencing Reveals the Adaptive Role of the Epigenome in Three Deep-Sea Polychaetes.</title>
        <authorList>
            <person name="Perez M."/>
            <person name="Aroh O."/>
            <person name="Sun Y."/>
            <person name="Lan Y."/>
            <person name="Juniper S.K."/>
            <person name="Young C.R."/>
            <person name="Angers B."/>
            <person name="Qian P.Y."/>
        </authorList>
    </citation>
    <scope>NUCLEOTIDE SEQUENCE</scope>
    <source>
        <strain evidence="4">P08H-3</strain>
    </source>
</reference>
<dbReference type="Pfam" id="PF07809">
    <property type="entry name" value="RTP801_C"/>
    <property type="match status" value="1"/>
</dbReference>
<dbReference type="GO" id="GO:0005737">
    <property type="term" value="C:cytoplasm"/>
    <property type="evidence" value="ECO:0007669"/>
    <property type="project" value="UniProtKB-SubCell"/>
</dbReference>
<dbReference type="AlphaFoldDB" id="A0AAD9JZP7"/>